<evidence type="ECO:0000313" key="5">
    <source>
        <dbReference type="EMBL" id="NII40025.1"/>
    </source>
</evidence>
<proteinExistence type="predicted"/>
<evidence type="ECO:0000256" key="1">
    <source>
        <dbReference type="ARBA" id="ARBA00023015"/>
    </source>
</evidence>
<evidence type="ECO:0000313" key="6">
    <source>
        <dbReference type="Proteomes" id="UP001318300"/>
    </source>
</evidence>
<dbReference type="PRINTS" id="PR00038">
    <property type="entry name" value="HTHLUXR"/>
</dbReference>
<dbReference type="SMART" id="SM00421">
    <property type="entry name" value="HTH_LUXR"/>
    <property type="match status" value="1"/>
</dbReference>
<evidence type="ECO:0000256" key="3">
    <source>
        <dbReference type="ARBA" id="ARBA00023163"/>
    </source>
</evidence>
<dbReference type="Proteomes" id="UP001318300">
    <property type="component" value="Unassembled WGS sequence"/>
</dbReference>
<feature type="domain" description="HTH luxR-type" evidence="4">
    <location>
        <begin position="264"/>
        <end position="329"/>
    </location>
</feature>
<dbReference type="Pfam" id="PF00196">
    <property type="entry name" value="GerE"/>
    <property type="match status" value="1"/>
</dbReference>
<dbReference type="PROSITE" id="PS50043">
    <property type="entry name" value="HTH_LUXR_2"/>
    <property type="match status" value="1"/>
</dbReference>
<dbReference type="InterPro" id="IPR036388">
    <property type="entry name" value="WH-like_DNA-bd_sf"/>
</dbReference>
<sequence>MATTVTRTAVLQLAAIAAHPGPVHERAQALLVELHNHIPFDGAWMALAEPGGAGYTSLASTDLEVSSVRYLSGPQMARDIELTGADRARPPTSLSDMHWSSSDLQTWAECLLPAGFHETLSAALFADGGRHVGFVTVLFQSTEPPSQTVRRQLARVLPGLASGIDPVRALAAAAALISGARAGVVLLPEHGVICLPGLCDDELLAAGSALIAAARDAVSEGSNYVSFLWPRGSRRSPDSYVRVTVLPCERDLVTVACGVVVLSPAPRLRGLTPRELEVLGHVIEGCSNFEIARALGLAPRSVAAHIEHILFKLDAPSRTLAAVRAERAGLYVPLARAGAE</sequence>
<dbReference type="InterPro" id="IPR000792">
    <property type="entry name" value="Tscrpt_reg_LuxR_C"/>
</dbReference>
<dbReference type="InterPro" id="IPR016032">
    <property type="entry name" value="Sig_transdc_resp-reg_C-effctor"/>
</dbReference>
<gene>
    <name evidence="5" type="ORF">E9228_000644</name>
</gene>
<dbReference type="PANTHER" id="PTHR44688:SF16">
    <property type="entry name" value="DNA-BINDING TRANSCRIPTIONAL ACTIVATOR DEVR_DOSR"/>
    <property type="match status" value="1"/>
</dbReference>
<keyword evidence="6" id="KW-1185">Reference proteome</keyword>
<accession>A0ABX0T877</accession>
<keyword evidence="3" id="KW-0804">Transcription</keyword>
<dbReference type="PANTHER" id="PTHR44688">
    <property type="entry name" value="DNA-BINDING TRANSCRIPTIONAL ACTIVATOR DEVR_DOSR"/>
    <property type="match status" value="1"/>
</dbReference>
<dbReference type="CDD" id="cd06170">
    <property type="entry name" value="LuxR_C_like"/>
    <property type="match status" value="1"/>
</dbReference>
<dbReference type="EMBL" id="JAAOYO010000001">
    <property type="protein sequence ID" value="NII40025.1"/>
    <property type="molecule type" value="Genomic_DNA"/>
</dbReference>
<dbReference type="PROSITE" id="PS00622">
    <property type="entry name" value="HTH_LUXR_1"/>
    <property type="match status" value="1"/>
</dbReference>
<dbReference type="GO" id="GO:0003677">
    <property type="term" value="F:DNA binding"/>
    <property type="evidence" value="ECO:0007669"/>
    <property type="project" value="UniProtKB-KW"/>
</dbReference>
<reference evidence="5 6" key="1">
    <citation type="submission" date="2020-03" db="EMBL/GenBank/DDBJ databases">
        <title>Above-ground endophytic microbial communities from plants in different locations in the United States.</title>
        <authorList>
            <person name="Frank C."/>
        </authorList>
    </citation>
    <scope>NUCLEOTIDE SEQUENCE [LARGE SCALE GENOMIC DNA]</scope>
    <source>
        <strain evidence="5 6">WW7</strain>
    </source>
</reference>
<dbReference type="SUPFAM" id="SSF46894">
    <property type="entry name" value="C-terminal effector domain of the bipartite response regulators"/>
    <property type="match status" value="1"/>
</dbReference>
<dbReference type="Gene3D" id="1.10.10.10">
    <property type="entry name" value="Winged helix-like DNA-binding domain superfamily/Winged helix DNA-binding domain"/>
    <property type="match status" value="1"/>
</dbReference>
<keyword evidence="2 5" id="KW-0238">DNA-binding</keyword>
<protein>
    <submittedName>
        <fullName evidence="5">DNA-binding CsgD family transcriptional regulator</fullName>
    </submittedName>
</protein>
<comment type="caution">
    <text evidence="5">The sequence shown here is derived from an EMBL/GenBank/DDBJ whole genome shotgun (WGS) entry which is preliminary data.</text>
</comment>
<name>A0ABX0T877_9MICO</name>
<keyword evidence="1" id="KW-0805">Transcription regulation</keyword>
<evidence type="ECO:0000259" key="4">
    <source>
        <dbReference type="PROSITE" id="PS50043"/>
    </source>
</evidence>
<evidence type="ECO:0000256" key="2">
    <source>
        <dbReference type="ARBA" id="ARBA00023125"/>
    </source>
</evidence>
<organism evidence="5 6">
    <name type="scientific">Curtobacterium salicis</name>
    <dbReference type="NCBI Taxonomy" id="1779862"/>
    <lineage>
        <taxon>Bacteria</taxon>
        <taxon>Bacillati</taxon>
        <taxon>Actinomycetota</taxon>
        <taxon>Actinomycetes</taxon>
        <taxon>Micrococcales</taxon>
        <taxon>Microbacteriaceae</taxon>
        <taxon>Curtobacterium</taxon>
    </lineage>
</organism>